<reference evidence="6" key="1">
    <citation type="journal article" date="2019" name="Int. J. Syst. Evol. Microbiol.">
        <title>The Global Catalogue of Microorganisms (GCM) 10K type strain sequencing project: providing services to taxonomists for standard genome sequencing and annotation.</title>
        <authorList>
            <consortium name="The Broad Institute Genomics Platform"/>
            <consortium name="The Broad Institute Genome Sequencing Center for Infectious Disease"/>
            <person name="Wu L."/>
            <person name="Ma J."/>
        </authorList>
    </citation>
    <scope>NUCLEOTIDE SEQUENCE [LARGE SCALE GENOMIC DNA]</scope>
    <source>
        <strain evidence="6">IBRC-M 10490</strain>
    </source>
</reference>
<feature type="domain" description="PAS" evidence="2">
    <location>
        <begin position="144"/>
        <end position="214"/>
    </location>
</feature>
<dbReference type="InterPro" id="IPR043128">
    <property type="entry name" value="Rev_trsase/Diguanyl_cyclase"/>
</dbReference>
<dbReference type="Pfam" id="PF00990">
    <property type="entry name" value="GGDEF"/>
    <property type="match status" value="1"/>
</dbReference>
<dbReference type="InterPro" id="IPR052155">
    <property type="entry name" value="Biofilm_reg_signaling"/>
</dbReference>
<dbReference type="InterPro" id="IPR000014">
    <property type="entry name" value="PAS"/>
</dbReference>
<dbReference type="SMART" id="SM00091">
    <property type="entry name" value="PAS"/>
    <property type="match status" value="1"/>
</dbReference>
<dbReference type="CDD" id="cd01949">
    <property type="entry name" value="GGDEF"/>
    <property type="match status" value="1"/>
</dbReference>
<evidence type="ECO:0000259" key="4">
    <source>
        <dbReference type="PROSITE" id="PS50887"/>
    </source>
</evidence>
<dbReference type="CDD" id="cd00130">
    <property type="entry name" value="PAS"/>
    <property type="match status" value="1"/>
</dbReference>
<protein>
    <submittedName>
        <fullName evidence="5">Diguanylate cyclase domain-containing protein</fullName>
        <ecNumber evidence="5">2.7.7.65</ecNumber>
    </submittedName>
</protein>
<dbReference type="PANTHER" id="PTHR44757">
    <property type="entry name" value="DIGUANYLATE CYCLASE DGCP"/>
    <property type="match status" value="1"/>
</dbReference>
<dbReference type="PROSITE" id="PS50112">
    <property type="entry name" value="PAS"/>
    <property type="match status" value="1"/>
</dbReference>
<dbReference type="InterPro" id="IPR029787">
    <property type="entry name" value="Nucleotide_cyclase"/>
</dbReference>
<keyword evidence="5" id="KW-0808">Transferase</keyword>
<dbReference type="PANTHER" id="PTHR44757:SF2">
    <property type="entry name" value="BIOFILM ARCHITECTURE MAINTENANCE PROTEIN MBAA"/>
    <property type="match status" value="1"/>
</dbReference>
<dbReference type="Pfam" id="PF08448">
    <property type="entry name" value="PAS_4"/>
    <property type="match status" value="1"/>
</dbReference>
<comment type="caution">
    <text evidence="5">The sequence shown here is derived from an EMBL/GenBank/DDBJ whole genome shotgun (WGS) entry which is preliminary data.</text>
</comment>
<dbReference type="PROSITE" id="PS50113">
    <property type="entry name" value="PAC"/>
    <property type="match status" value="1"/>
</dbReference>
<evidence type="ECO:0000313" key="6">
    <source>
        <dbReference type="Proteomes" id="UP001595844"/>
    </source>
</evidence>
<evidence type="ECO:0000259" key="3">
    <source>
        <dbReference type="PROSITE" id="PS50113"/>
    </source>
</evidence>
<organism evidence="5 6">
    <name type="scientific">Nocardia halotolerans</name>
    <dbReference type="NCBI Taxonomy" id="1755878"/>
    <lineage>
        <taxon>Bacteria</taxon>
        <taxon>Bacillati</taxon>
        <taxon>Actinomycetota</taxon>
        <taxon>Actinomycetes</taxon>
        <taxon>Mycobacteriales</taxon>
        <taxon>Nocardiaceae</taxon>
        <taxon>Nocardia</taxon>
    </lineage>
</organism>
<feature type="coiled-coil region" evidence="1">
    <location>
        <begin position="120"/>
        <end position="147"/>
    </location>
</feature>
<dbReference type="GO" id="GO:0052621">
    <property type="term" value="F:diguanylate cyclase activity"/>
    <property type="evidence" value="ECO:0007669"/>
    <property type="project" value="UniProtKB-EC"/>
</dbReference>
<sequence>MGSWELAQRWADALDGVVAPTLNRSQIEEMLAALCTGLIDAARGGEDPDIARRAARMLVAANYRDPAAVSRTVRVICSDLVEVAADGSDDPAWPDISDRAIVLAGDFAAGFTAALRGAALAEQEATLAAVLAAAEEAENRRALSEARFEAVFDGALVGIGTVDMTGQVVNCNATLAHMLGQTPETMPGRTVADILGPQNLNAAFIELQRMVAGESESFRTETEHLHTDGRVTAIDLSMSAVRDAEGAIQFLIGVAVDVTERKQLADQLWHDANHDALTGLPNRPHLFSRLAEAASPIGVCYLDLDGFKEINDLWGHTIGDRVLRVVSARLRDTVGPLGALPARIGGDEFLVLVERCAGEGQLNDLADELMTALAAPLEVNGHMLAVGVSIGVAYFDEPPAAADELMHAADAAMYRNKHDARAAIRPRGAHRTGPALGQTS</sequence>
<dbReference type="SMART" id="SM00086">
    <property type="entry name" value="PAC"/>
    <property type="match status" value="1"/>
</dbReference>
<dbReference type="InterPro" id="IPR035965">
    <property type="entry name" value="PAS-like_dom_sf"/>
</dbReference>
<evidence type="ECO:0000313" key="5">
    <source>
        <dbReference type="EMBL" id="MFC4376799.1"/>
    </source>
</evidence>
<dbReference type="InterPro" id="IPR001610">
    <property type="entry name" value="PAC"/>
</dbReference>
<keyword evidence="6" id="KW-1185">Reference proteome</keyword>
<dbReference type="PROSITE" id="PS50887">
    <property type="entry name" value="GGDEF"/>
    <property type="match status" value="1"/>
</dbReference>
<dbReference type="NCBIfam" id="TIGR00229">
    <property type="entry name" value="sensory_box"/>
    <property type="match status" value="1"/>
</dbReference>
<dbReference type="InterPro" id="IPR013656">
    <property type="entry name" value="PAS_4"/>
</dbReference>
<dbReference type="SMART" id="SM00267">
    <property type="entry name" value="GGDEF"/>
    <property type="match status" value="1"/>
</dbReference>
<dbReference type="InterPro" id="IPR000160">
    <property type="entry name" value="GGDEF_dom"/>
</dbReference>
<dbReference type="SUPFAM" id="SSF55785">
    <property type="entry name" value="PYP-like sensor domain (PAS domain)"/>
    <property type="match status" value="1"/>
</dbReference>
<dbReference type="Gene3D" id="3.30.450.20">
    <property type="entry name" value="PAS domain"/>
    <property type="match status" value="1"/>
</dbReference>
<feature type="domain" description="PAC" evidence="3">
    <location>
        <begin position="218"/>
        <end position="270"/>
    </location>
</feature>
<dbReference type="RefSeq" id="WP_378566307.1">
    <property type="nucleotide sequence ID" value="NZ_JBHSDL010000028.1"/>
</dbReference>
<dbReference type="EMBL" id="JBHSDL010000028">
    <property type="protein sequence ID" value="MFC4376799.1"/>
    <property type="molecule type" value="Genomic_DNA"/>
</dbReference>
<gene>
    <name evidence="5" type="ORF">ACFO5K_22170</name>
</gene>
<dbReference type="NCBIfam" id="TIGR00254">
    <property type="entry name" value="GGDEF"/>
    <property type="match status" value="1"/>
</dbReference>
<keyword evidence="5" id="KW-0548">Nucleotidyltransferase</keyword>
<proteinExistence type="predicted"/>
<name>A0ABV8VL57_9NOCA</name>
<dbReference type="Gene3D" id="3.30.70.270">
    <property type="match status" value="1"/>
</dbReference>
<evidence type="ECO:0000256" key="1">
    <source>
        <dbReference type="SAM" id="Coils"/>
    </source>
</evidence>
<evidence type="ECO:0000259" key="2">
    <source>
        <dbReference type="PROSITE" id="PS50112"/>
    </source>
</evidence>
<dbReference type="InterPro" id="IPR000700">
    <property type="entry name" value="PAS-assoc_C"/>
</dbReference>
<dbReference type="EC" id="2.7.7.65" evidence="5"/>
<dbReference type="Proteomes" id="UP001595844">
    <property type="component" value="Unassembled WGS sequence"/>
</dbReference>
<feature type="domain" description="GGDEF" evidence="4">
    <location>
        <begin position="295"/>
        <end position="429"/>
    </location>
</feature>
<dbReference type="SUPFAM" id="SSF55073">
    <property type="entry name" value="Nucleotide cyclase"/>
    <property type="match status" value="1"/>
</dbReference>
<accession>A0ABV8VL57</accession>
<keyword evidence="1" id="KW-0175">Coiled coil</keyword>